<sequence length="141" mass="15495">MDSAPFDPGHVTVFRKTVTETDLVLFAGITGDFASNHTDEEYMRGTPFGTRQIHGALIVGFMSAVAARALEDARPKGFTPVSLGYDRIRFIQPVFPGQTLALRHEWEEYDPAALRATAAVEARVEGEAVAVARHVVKWVHS</sequence>
<dbReference type="KEGG" id="spue:AB5L97_01055"/>
<name>A0AB39L5P3_9MICC</name>
<feature type="domain" description="MaoC-like" evidence="2">
    <location>
        <begin position="15"/>
        <end position="123"/>
    </location>
</feature>
<reference evidence="3" key="1">
    <citation type="submission" date="2024-07" db="EMBL/GenBank/DDBJ databases">
        <authorList>
            <person name="fu j."/>
        </authorList>
    </citation>
    <scope>NUCLEOTIDE SEQUENCE</scope>
    <source>
        <strain evidence="3">P10A9</strain>
    </source>
</reference>
<dbReference type="CDD" id="cd03441">
    <property type="entry name" value="R_hydratase_like"/>
    <property type="match status" value="1"/>
</dbReference>
<dbReference type="PANTHER" id="PTHR43664">
    <property type="entry name" value="MONOAMINE OXIDASE-RELATED"/>
    <property type="match status" value="1"/>
</dbReference>
<organism evidence="3">
    <name type="scientific">Sinomonas puerhi</name>
    <dbReference type="NCBI Taxonomy" id="3238584"/>
    <lineage>
        <taxon>Bacteria</taxon>
        <taxon>Bacillati</taxon>
        <taxon>Actinomycetota</taxon>
        <taxon>Actinomycetes</taxon>
        <taxon>Micrococcales</taxon>
        <taxon>Micrococcaceae</taxon>
        <taxon>Sinomonas</taxon>
    </lineage>
</organism>
<dbReference type="InterPro" id="IPR052342">
    <property type="entry name" value="MCH/BMMD"/>
</dbReference>
<dbReference type="SUPFAM" id="SSF54637">
    <property type="entry name" value="Thioesterase/thiol ester dehydrase-isomerase"/>
    <property type="match status" value="1"/>
</dbReference>
<dbReference type="Pfam" id="PF01575">
    <property type="entry name" value="MaoC_dehydratas"/>
    <property type="match status" value="1"/>
</dbReference>
<evidence type="ECO:0000256" key="1">
    <source>
        <dbReference type="ARBA" id="ARBA00005254"/>
    </source>
</evidence>
<dbReference type="RefSeq" id="WP_369046134.1">
    <property type="nucleotide sequence ID" value="NZ_CP163302.1"/>
</dbReference>
<dbReference type="InterPro" id="IPR002539">
    <property type="entry name" value="MaoC-like_dom"/>
</dbReference>
<dbReference type="AlphaFoldDB" id="A0AB39L5P3"/>
<evidence type="ECO:0000313" key="3">
    <source>
        <dbReference type="EMBL" id="XDP45644.1"/>
    </source>
</evidence>
<gene>
    <name evidence="3" type="ORF">AB5L97_01055</name>
</gene>
<proteinExistence type="inferred from homology"/>
<dbReference type="Gene3D" id="3.10.129.10">
    <property type="entry name" value="Hotdog Thioesterase"/>
    <property type="match status" value="1"/>
</dbReference>
<dbReference type="EMBL" id="CP163302">
    <property type="protein sequence ID" value="XDP45644.1"/>
    <property type="molecule type" value="Genomic_DNA"/>
</dbReference>
<protein>
    <submittedName>
        <fullName evidence="3">MaoC family dehydratase</fullName>
    </submittedName>
</protein>
<accession>A0AB39L5P3</accession>
<dbReference type="InterPro" id="IPR029069">
    <property type="entry name" value="HotDog_dom_sf"/>
</dbReference>
<comment type="similarity">
    <text evidence="1">Belongs to the enoyl-CoA hydratase/isomerase family.</text>
</comment>
<evidence type="ECO:0000259" key="2">
    <source>
        <dbReference type="Pfam" id="PF01575"/>
    </source>
</evidence>
<dbReference type="PANTHER" id="PTHR43664:SF1">
    <property type="entry name" value="BETA-METHYLMALYL-COA DEHYDRATASE"/>
    <property type="match status" value="1"/>
</dbReference>